<name>A0A317VJ29_9EURO</name>
<dbReference type="RefSeq" id="XP_025397021.1">
    <property type="nucleotide sequence ID" value="XM_025537829.1"/>
</dbReference>
<feature type="region of interest" description="Disordered" evidence="1">
    <location>
        <begin position="94"/>
        <end position="113"/>
    </location>
</feature>
<proteinExistence type="predicted"/>
<comment type="caution">
    <text evidence="2">The sequence shown here is derived from an EMBL/GenBank/DDBJ whole genome shotgun (WGS) entry which is preliminary data.</text>
</comment>
<evidence type="ECO:0000313" key="2">
    <source>
        <dbReference type="EMBL" id="PWY74374.1"/>
    </source>
</evidence>
<dbReference type="GeneID" id="37060066"/>
<sequence length="156" mass="17800">MTRQNMESNQNPQEDAWQAAGRTCRKNLEEAGCQIRTDCYHPTRTTKTTRHADRAWPVILHAGLGRCCRMDPSSPTSFLYHSSPDLWREQWTNPQRNSGRGGHYGFPTPGGSRHSFPTPGLVLGRWRHSQECPLREVCHGTRGLLRCAFAQMSRRP</sequence>
<dbReference type="AlphaFoldDB" id="A0A317VJ29"/>
<evidence type="ECO:0000256" key="1">
    <source>
        <dbReference type="SAM" id="MobiDB-lite"/>
    </source>
</evidence>
<protein>
    <submittedName>
        <fullName evidence="2">Uncharacterized protein</fullName>
    </submittedName>
</protein>
<keyword evidence="3" id="KW-1185">Reference proteome</keyword>
<gene>
    <name evidence="2" type="ORF">BO70DRAFT_105340</name>
</gene>
<dbReference type="EMBL" id="MSFL01000023">
    <property type="protein sequence ID" value="PWY74374.1"/>
    <property type="molecule type" value="Genomic_DNA"/>
</dbReference>
<dbReference type="OrthoDB" id="10572283at2759"/>
<dbReference type="Proteomes" id="UP000247233">
    <property type="component" value="Unassembled WGS sequence"/>
</dbReference>
<organism evidence="2 3">
    <name type="scientific">Aspergillus heteromorphus CBS 117.55</name>
    <dbReference type="NCBI Taxonomy" id="1448321"/>
    <lineage>
        <taxon>Eukaryota</taxon>
        <taxon>Fungi</taxon>
        <taxon>Dikarya</taxon>
        <taxon>Ascomycota</taxon>
        <taxon>Pezizomycotina</taxon>
        <taxon>Eurotiomycetes</taxon>
        <taxon>Eurotiomycetidae</taxon>
        <taxon>Eurotiales</taxon>
        <taxon>Aspergillaceae</taxon>
        <taxon>Aspergillus</taxon>
        <taxon>Aspergillus subgen. Circumdati</taxon>
    </lineage>
</organism>
<evidence type="ECO:0000313" key="3">
    <source>
        <dbReference type="Proteomes" id="UP000247233"/>
    </source>
</evidence>
<accession>A0A317VJ29</accession>
<reference evidence="2 3" key="1">
    <citation type="submission" date="2016-12" db="EMBL/GenBank/DDBJ databases">
        <title>The genomes of Aspergillus section Nigri reveals drivers in fungal speciation.</title>
        <authorList>
            <consortium name="DOE Joint Genome Institute"/>
            <person name="Vesth T.C."/>
            <person name="Nybo J."/>
            <person name="Theobald S."/>
            <person name="Brandl J."/>
            <person name="Frisvad J.C."/>
            <person name="Nielsen K.F."/>
            <person name="Lyhne E.K."/>
            <person name="Kogle M.E."/>
            <person name="Kuo A."/>
            <person name="Riley R."/>
            <person name="Clum A."/>
            <person name="Nolan M."/>
            <person name="Lipzen A."/>
            <person name="Salamov A."/>
            <person name="Henrissat B."/>
            <person name="Wiebenga A."/>
            <person name="De Vries R.P."/>
            <person name="Grigoriev I.V."/>
            <person name="Mortensen U.H."/>
            <person name="Andersen M.R."/>
            <person name="Baker S.E."/>
        </authorList>
    </citation>
    <scope>NUCLEOTIDE SEQUENCE [LARGE SCALE GENOMIC DNA]</scope>
    <source>
        <strain evidence="2 3">CBS 117.55</strain>
    </source>
</reference>
<dbReference type="VEuPathDB" id="FungiDB:BO70DRAFT_105340"/>